<organism evidence="3 4">
    <name type="scientific">Dethiosulfatibacter aminovorans DSM 17477</name>
    <dbReference type="NCBI Taxonomy" id="1121476"/>
    <lineage>
        <taxon>Bacteria</taxon>
        <taxon>Bacillati</taxon>
        <taxon>Bacillota</taxon>
        <taxon>Tissierellia</taxon>
        <taxon>Dethiosulfatibacter</taxon>
    </lineage>
</organism>
<keyword evidence="1" id="KW-0732">Signal</keyword>
<feature type="signal peptide" evidence="1">
    <location>
        <begin position="1"/>
        <end position="24"/>
    </location>
</feature>
<dbReference type="OrthoDB" id="26855at2"/>
<dbReference type="PANTHER" id="PTHR30383:SF27">
    <property type="entry name" value="SPORE GERMINATION LIPASE LIPC"/>
    <property type="match status" value="1"/>
</dbReference>
<evidence type="ECO:0000259" key="2">
    <source>
        <dbReference type="Pfam" id="PF13472"/>
    </source>
</evidence>
<dbReference type="InterPro" id="IPR036514">
    <property type="entry name" value="SGNH_hydro_sf"/>
</dbReference>
<keyword evidence="4" id="KW-1185">Reference proteome</keyword>
<dbReference type="Gene3D" id="3.40.50.1110">
    <property type="entry name" value="SGNH hydrolase"/>
    <property type="match status" value="1"/>
</dbReference>
<sequence>MKKTRLVIILIIITMLALPVNAFANHEEGIVYTALGDSIAAGTGSANGDSYTDMFNEYLRKLYKDKVYNDKVVYNNFASDGTTSGALVMDLTNPLDPDFYATFNAVISSNVITISIGGNDVLDYIEQFDPEIEYSEEDFNAIAYYIETNIVPQMFSNFTDIISAIKTTNPTAQIYVNNFYNPFVYDEELHNFAELFIPDINTALKDGEISLIYGRLYYVVDVYTAFDGYRNPKSLVNYDYSLETKDAYLHPRHKGYKVMTNVLKDLYEENQ</sequence>
<reference evidence="3 4" key="1">
    <citation type="submission" date="2016-11" db="EMBL/GenBank/DDBJ databases">
        <authorList>
            <person name="Jaros S."/>
            <person name="Januszkiewicz K."/>
            <person name="Wedrychowicz H."/>
        </authorList>
    </citation>
    <scope>NUCLEOTIDE SEQUENCE [LARGE SCALE GENOMIC DNA]</scope>
    <source>
        <strain evidence="3 4">DSM 17477</strain>
    </source>
</reference>
<gene>
    <name evidence="3" type="ORF">SAMN02745751_01731</name>
</gene>
<dbReference type="Pfam" id="PF13472">
    <property type="entry name" value="Lipase_GDSL_2"/>
    <property type="match status" value="1"/>
</dbReference>
<protein>
    <submittedName>
        <fullName evidence="3">Lysophospholipase L1</fullName>
    </submittedName>
</protein>
<accession>A0A1M6GF97</accession>
<evidence type="ECO:0000313" key="4">
    <source>
        <dbReference type="Proteomes" id="UP000184052"/>
    </source>
</evidence>
<feature type="domain" description="SGNH hydrolase-type esterase" evidence="2">
    <location>
        <begin position="34"/>
        <end position="258"/>
    </location>
</feature>
<name>A0A1M6GF97_9FIRM</name>
<dbReference type="STRING" id="1121476.SAMN02745751_01731"/>
<dbReference type="InterPro" id="IPR013830">
    <property type="entry name" value="SGNH_hydro"/>
</dbReference>
<dbReference type="RefSeq" id="WP_073049184.1">
    <property type="nucleotide sequence ID" value="NZ_FQZL01000010.1"/>
</dbReference>
<dbReference type="InterPro" id="IPR051532">
    <property type="entry name" value="Ester_Hydrolysis_Enzymes"/>
</dbReference>
<dbReference type="GO" id="GO:0004622">
    <property type="term" value="F:phosphatidylcholine lysophospholipase activity"/>
    <property type="evidence" value="ECO:0007669"/>
    <property type="project" value="TreeGrafter"/>
</dbReference>
<dbReference type="EMBL" id="FQZL01000010">
    <property type="protein sequence ID" value="SHJ08632.1"/>
    <property type="molecule type" value="Genomic_DNA"/>
</dbReference>
<evidence type="ECO:0000256" key="1">
    <source>
        <dbReference type="SAM" id="SignalP"/>
    </source>
</evidence>
<evidence type="ECO:0000313" key="3">
    <source>
        <dbReference type="EMBL" id="SHJ08632.1"/>
    </source>
</evidence>
<dbReference type="AlphaFoldDB" id="A0A1M6GF97"/>
<dbReference type="Proteomes" id="UP000184052">
    <property type="component" value="Unassembled WGS sequence"/>
</dbReference>
<dbReference type="PANTHER" id="PTHR30383">
    <property type="entry name" value="THIOESTERASE 1/PROTEASE 1/LYSOPHOSPHOLIPASE L1"/>
    <property type="match status" value="1"/>
</dbReference>
<proteinExistence type="predicted"/>
<dbReference type="SUPFAM" id="SSF52266">
    <property type="entry name" value="SGNH hydrolase"/>
    <property type="match status" value="1"/>
</dbReference>
<feature type="chain" id="PRO_5013359561" evidence="1">
    <location>
        <begin position="25"/>
        <end position="271"/>
    </location>
</feature>